<accession>A0A0G1IJJ9</accession>
<protein>
    <recommendedName>
        <fullName evidence="1">DUF5659 domain-containing protein</fullName>
    </recommendedName>
</protein>
<evidence type="ECO:0000313" key="2">
    <source>
        <dbReference type="EMBL" id="KKT59340.1"/>
    </source>
</evidence>
<dbReference type="Pfam" id="PF18903">
    <property type="entry name" value="DUF5659"/>
    <property type="match status" value="1"/>
</dbReference>
<gene>
    <name evidence="2" type="ORF">UW53_C0015G0023</name>
</gene>
<dbReference type="AlphaFoldDB" id="A0A0G1IJJ9"/>
<proteinExistence type="predicted"/>
<evidence type="ECO:0000259" key="1">
    <source>
        <dbReference type="Pfam" id="PF18903"/>
    </source>
</evidence>
<sequence length="82" mass="9448">MDYLKENDIFGSSDINLHATLRYYGYSTEAINKSDPSKAIFFVKRDAGLDGFIQQYFAHELRVEPLAFAAIIKELKTRLYHA</sequence>
<name>A0A0G1IJJ9_9BACT</name>
<evidence type="ECO:0000313" key="3">
    <source>
        <dbReference type="Proteomes" id="UP000034087"/>
    </source>
</evidence>
<dbReference type="EMBL" id="LCIR01000015">
    <property type="protein sequence ID" value="KKT59340.1"/>
    <property type="molecule type" value="Genomic_DNA"/>
</dbReference>
<feature type="domain" description="DUF5659" evidence="1">
    <location>
        <begin position="8"/>
        <end position="80"/>
    </location>
</feature>
<organism evidence="2 3">
    <name type="scientific">Candidatus Giovannonibacteria bacterium GW2011_GWA1_44_25</name>
    <dbReference type="NCBI Taxonomy" id="1618645"/>
    <lineage>
        <taxon>Bacteria</taxon>
        <taxon>Candidatus Giovannoniibacteriota</taxon>
    </lineage>
</organism>
<dbReference type="InterPro" id="IPR043718">
    <property type="entry name" value="DUF5659"/>
</dbReference>
<dbReference type="Proteomes" id="UP000034087">
    <property type="component" value="Unassembled WGS sequence"/>
</dbReference>
<reference evidence="2 3" key="1">
    <citation type="journal article" date="2015" name="Nature">
        <title>rRNA introns, odd ribosomes, and small enigmatic genomes across a large radiation of phyla.</title>
        <authorList>
            <person name="Brown C.T."/>
            <person name="Hug L.A."/>
            <person name="Thomas B.C."/>
            <person name="Sharon I."/>
            <person name="Castelle C.J."/>
            <person name="Singh A."/>
            <person name="Wilkins M.J."/>
            <person name="Williams K.H."/>
            <person name="Banfield J.F."/>
        </authorList>
    </citation>
    <scope>NUCLEOTIDE SEQUENCE [LARGE SCALE GENOMIC DNA]</scope>
</reference>
<comment type="caution">
    <text evidence="2">The sequence shown here is derived from an EMBL/GenBank/DDBJ whole genome shotgun (WGS) entry which is preliminary data.</text>
</comment>